<feature type="region of interest" description="Disordered" evidence="1">
    <location>
        <begin position="57"/>
        <end position="84"/>
    </location>
</feature>
<dbReference type="Proteomes" id="UP000606786">
    <property type="component" value="Unassembled WGS sequence"/>
</dbReference>
<evidence type="ECO:0000313" key="3">
    <source>
        <dbReference type="Proteomes" id="UP000606786"/>
    </source>
</evidence>
<organism evidence="2 3">
    <name type="scientific">Ceratitis capitata</name>
    <name type="common">Mediterranean fruit fly</name>
    <name type="synonym">Tephritis capitata</name>
    <dbReference type="NCBI Taxonomy" id="7213"/>
    <lineage>
        <taxon>Eukaryota</taxon>
        <taxon>Metazoa</taxon>
        <taxon>Ecdysozoa</taxon>
        <taxon>Arthropoda</taxon>
        <taxon>Hexapoda</taxon>
        <taxon>Insecta</taxon>
        <taxon>Pterygota</taxon>
        <taxon>Neoptera</taxon>
        <taxon>Endopterygota</taxon>
        <taxon>Diptera</taxon>
        <taxon>Brachycera</taxon>
        <taxon>Muscomorpha</taxon>
        <taxon>Tephritoidea</taxon>
        <taxon>Tephritidae</taxon>
        <taxon>Ceratitis</taxon>
        <taxon>Ceratitis</taxon>
    </lineage>
</organism>
<dbReference type="AlphaFoldDB" id="A0A811UIG0"/>
<gene>
    <name evidence="2" type="ORF">CCAP1982_LOCUS6081</name>
</gene>
<sequence>MPNLCITVVEEHTKRVCRNFALSHSRRRTITIEEEAPKGKQREQPQYMKQKIQHLPPISKLNPRSTTTTTTTTTDTKGVPPTTTTNTRIIREYLLSSSTPADSTSLAVVVPTNSNIKVWVEEDKDQNLLFHIKRKPGGGVGGDRHGLPTARSTI</sequence>
<protein>
    <submittedName>
        <fullName evidence="2">(Mediterranean fruit fly) hypothetical protein</fullName>
    </submittedName>
</protein>
<keyword evidence="3" id="KW-1185">Reference proteome</keyword>
<proteinExistence type="predicted"/>
<evidence type="ECO:0000313" key="2">
    <source>
        <dbReference type="EMBL" id="CAD6997435.1"/>
    </source>
</evidence>
<feature type="compositionally biased region" description="Low complexity" evidence="1">
    <location>
        <begin position="66"/>
        <end position="84"/>
    </location>
</feature>
<accession>A0A811UIG0</accession>
<dbReference type="EMBL" id="CAJHJT010000012">
    <property type="protein sequence ID" value="CAD6997435.1"/>
    <property type="molecule type" value="Genomic_DNA"/>
</dbReference>
<reference evidence="2" key="1">
    <citation type="submission" date="2020-11" db="EMBL/GenBank/DDBJ databases">
        <authorList>
            <person name="Whitehead M."/>
        </authorList>
    </citation>
    <scope>NUCLEOTIDE SEQUENCE</scope>
    <source>
        <strain evidence="2">EGII</strain>
    </source>
</reference>
<comment type="caution">
    <text evidence="2">The sequence shown here is derived from an EMBL/GenBank/DDBJ whole genome shotgun (WGS) entry which is preliminary data.</text>
</comment>
<name>A0A811UIG0_CERCA</name>
<evidence type="ECO:0000256" key="1">
    <source>
        <dbReference type="SAM" id="MobiDB-lite"/>
    </source>
</evidence>